<dbReference type="InterPro" id="IPR017970">
    <property type="entry name" value="Homeobox_CS"/>
</dbReference>
<dbReference type="SUPFAM" id="SSF46689">
    <property type="entry name" value="Homeodomain-like"/>
    <property type="match status" value="1"/>
</dbReference>
<feature type="compositionally biased region" description="Acidic residues" evidence="7">
    <location>
        <begin position="447"/>
        <end position="459"/>
    </location>
</feature>
<keyword evidence="3 6" id="KW-0238">DNA-binding</keyword>
<feature type="compositionally biased region" description="Low complexity" evidence="7">
    <location>
        <begin position="766"/>
        <end position="777"/>
    </location>
</feature>
<dbReference type="PROSITE" id="PS00027">
    <property type="entry name" value="HOMEOBOX_1"/>
    <property type="match status" value="1"/>
</dbReference>
<evidence type="ECO:0000256" key="5">
    <source>
        <dbReference type="ARBA" id="ARBA00023242"/>
    </source>
</evidence>
<proteinExistence type="inferred from homology"/>
<dbReference type="Pfam" id="PF05920">
    <property type="entry name" value="Homeobox_KN"/>
    <property type="match status" value="1"/>
</dbReference>
<dbReference type="GO" id="GO:0048468">
    <property type="term" value="P:cell development"/>
    <property type="evidence" value="ECO:0007669"/>
    <property type="project" value="TreeGrafter"/>
</dbReference>
<dbReference type="EMBL" id="UZAL01026912">
    <property type="protein sequence ID" value="VDP27531.1"/>
    <property type="molecule type" value="Genomic_DNA"/>
</dbReference>
<keyword evidence="4 6" id="KW-0371">Homeobox</keyword>
<dbReference type="GO" id="GO:0030182">
    <property type="term" value="P:neuron differentiation"/>
    <property type="evidence" value="ECO:0007669"/>
    <property type="project" value="TreeGrafter"/>
</dbReference>
<reference evidence="8 9" key="1">
    <citation type="submission" date="2018-11" db="EMBL/GenBank/DDBJ databases">
        <authorList>
            <consortium name="Pathogen Informatics"/>
        </authorList>
    </citation>
    <scope>NUCLEOTIDE SEQUENCE [LARGE SCALE GENOMIC DNA]</scope>
    <source>
        <strain>Denwood</strain>
        <strain evidence="9">Zambia</strain>
    </source>
</reference>
<evidence type="ECO:0000256" key="1">
    <source>
        <dbReference type="ARBA" id="ARBA00004123"/>
    </source>
</evidence>
<keyword evidence="9" id="KW-1185">Reference proteome</keyword>
<evidence type="ECO:0000256" key="7">
    <source>
        <dbReference type="SAM" id="MobiDB-lite"/>
    </source>
</evidence>
<feature type="region of interest" description="Disordered" evidence="7">
    <location>
        <begin position="754"/>
        <end position="777"/>
    </location>
</feature>
<gene>
    <name evidence="8" type="ORF">SMTD_LOCUS5196</name>
</gene>
<dbReference type="Proteomes" id="UP000269396">
    <property type="component" value="Unassembled WGS sequence"/>
</dbReference>
<evidence type="ECO:0000313" key="9">
    <source>
        <dbReference type="Proteomes" id="UP000269396"/>
    </source>
</evidence>
<keyword evidence="5 6" id="KW-0539">Nucleus</keyword>
<feature type="compositionally biased region" description="Polar residues" evidence="7">
    <location>
        <begin position="754"/>
        <end position="764"/>
    </location>
</feature>
<dbReference type="Gene3D" id="1.10.10.60">
    <property type="entry name" value="Homeodomain-like"/>
    <property type="match status" value="1"/>
</dbReference>
<dbReference type="PROSITE" id="PS50071">
    <property type="entry name" value="HOMEOBOX_2"/>
    <property type="match status" value="1"/>
</dbReference>
<comment type="similarity">
    <text evidence="2">Belongs to the TALE/IRO homeobox family.</text>
</comment>
<feature type="compositionally biased region" description="Basic and acidic residues" evidence="7">
    <location>
        <begin position="460"/>
        <end position="471"/>
    </location>
</feature>
<evidence type="ECO:0000256" key="4">
    <source>
        <dbReference type="ARBA" id="ARBA00023155"/>
    </source>
</evidence>
<dbReference type="STRING" id="31246.A0A183NSW0"/>
<evidence type="ECO:0000256" key="3">
    <source>
        <dbReference type="ARBA" id="ARBA00023125"/>
    </source>
</evidence>
<dbReference type="SMART" id="SM00389">
    <property type="entry name" value="HOX"/>
    <property type="match status" value="1"/>
</dbReference>
<evidence type="ECO:0000256" key="6">
    <source>
        <dbReference type="PROSITE-ProRule" id="PRU00108"/>
    </source>
</evidence>
<organism evidence="8 9">
    <name type="scientific">Schistosoma mattheei</name>
    <dbReference type="NCBI Taxonomy" id="31246"/>
    <lineage>
        <taxon>Eukaryota</taxon>
        <taxon>Metazoa</taxon>
        <taxon>Spiralia</taxon>
        <taxon>Lophotrochozoa</taxon>
        <taxon>Platyhelminthes</taxon>
        <taxon>Trematoda</taxon>
        <taxon>Digenea</taxon>
        <taxon>Strigeidida</taxon>
        <taxon>Schistosomatoidea</taxon>
        <taxon>Schistosomatidae</taxon>
        <taxon>Schistosoma</taxon>
    </lineage>
</organism>
<dbReference type="PANTHER" id="PTHR11211">
    <property type="entry name" value="IROQUOIS-CLASS HOMEODOMAIN PROTEIN IRX"/>
    <property type="match status" value="1"/>
</dbReference>
<dbReference type="GO" id="GO:0000981">
    <property type="term" value="F:DNA-binding transcription factor activity, RNA polymerase II-specific"/>
    <property type="evidence" value="ECO:0007669"/>
    <property type="project" value="InterPro"/>
</dbReference>
<dbReference type="GO" id="GO:0000978">
    <property type="term" value="F:RNA polymerase II cis-regulatory region sequence-specific DNA binding"/>
    <property type="evidence" value="ECO:0007669"/>
    <property type="project" value="TreeGrafter"/>
</dbReference>
<dbReference type="GO" id="GO:0005634">
    <property type="term" value="C:nucleus"/>
    <property type="evidence" value="ECO:0007669"/>
    <property type="project" value="UniProtKB-SubCell"/>
</dbReference>
<dbReference type="InterPro" id="IPR008422">
    <property type="entry name" value="KN_HD"/>
</dbReference>
<protein>
    <submittedName>
        <fullName evidence="8">Uncharacterized protein</fullName>
    </submittedName>
</protein>
<accession>A0A183NSW0</accession>
<dbReference type="AlphaFoldDB" id="A0A183NSW0"/>
<feature type="DNA-binding region" description="Homeobox" evidence="6">
    <location>
        <begin position="365"/>
        <end position="427"/>
    </location>
</feature>
<comment type="subcellular location">
    <subcellularLocation>
        <location evidence="1 6">Nucleus</location>
    </subcellularLocation>
</comment>
<dbReference type="InterPro" id="IPR001356">
    <property type="entry name" value="HD"/>
</dbReference>
<dbReference type="CDD" id="cd00086">
    <property type="entry name" value="homeodomain"/>
    <property type="match status" value="1"/>
</dbReference>
<dbReference type="PANTHER" id="PTHR11211:SF40">
    <property type="entry name" value="MIRROR, ISOFORM C"/>
    <property type="match status" value="1"/>
</dbReference>
<dbReference type="InterPro" id="IPR009057">
    <property type="entry name" value="Homeodomain-like_sf"/>
</dbReference>
<name>A0A183NSW0_9TREM</name>
<feature type="region of interest" description="Disordered" evidence="7">
    <location>
        <begin position="444"/>
        <end position="473"/>
    </location>
</feature>
<sequence length="838" mass="94827">MDTKLSSQNNSETLNFDSVFSTTNLILSTMNSNDSTRCFEKHQYQQQYSEDDEINVTNDTINTTSSNDINATTIVSGMIKPNKKITSYPEYTQVNLQRKNSNDTSQSEHNDYNIMKEVTTSTLSLSSSSPLSSTFSSGVENRDNVTLITTSNNDIIDKNKTTSINYTDIHEPFNRSLLNFVNQTMNQSELSTHRKYPISNTFPSMSSTPVRNLFPNTITNNNTGINDKNQLVQNKQLDSFLQSQTTLNALSMAYSSLIANGLCETATIPAPVGTAISPISTAQSSPSSIFLANSLEKINAGNLSNSFIPNINNIINNNNVSSQRHVHQENLESWQHLQKNAVSTNIDPHLLNFYSGSCCPVELTSTNRRKNATRETTSLLKSWLNEHRKNPYPTKGEKIMLALITKMSLTQVSTWFANARRRLKKENKVTWNLRTDCLSDVEHDEQSIENDDIDDDNDNDDKINTNDHDDITSNTNEHNLQGITGLEGLKQYLLSKNTENYSKLSLSKLFDKNGSLQTIIEGNKSKLNNRLRNFTNNCDQFDSIPSKRPNLDYDNHVSTMNSLNQEKELCTSKSNTNNRLETRKIWSLVDMMNEQNNSPNSRHELFNDKITMNIHNNNPCDNWSLEENKDLQQPSKNLWRTSNESFSYHQMKMNTTITDSPDINRNNNNNNINDDSINRKLIGNSLFPTTSTGSSNNNSTITTIDSNIHIPNDSSSLFSPSTLAAFYLYYQQNLQRAQEQNQLITTSLSQQFPLTGHQQKSNGQKLPPLNSPNLSNNNNLLYTKPFLQYDEHFSSLFQGNNTLNLNLLNKETQQYARSLCLHKNHSNQQVTTSPSEES</sequence>
<dbReference type="FunFam" id="1.10.10.60:FF:000003">
    <property type="entry name" value="Iroquois-class homeobox protein IRX"/>
    <property type="match status" value="1"/>
</dbReference>
<evidence type="ECO:0000256" key="2">
    <source>
        <dbReference type="ARBA" id="ARBA00008446"/>
    </source>
</evidence>
<evidence type="ECO:0000313" key="8">
    <source>
        <dbReference type="EMBL" id="VDP27531.1"/>
    </source>
</evidence>